<evidence type="ECO:0000313" key="2">
    <source>
        <dbReference type="Proteomes" id="UP000053413"/>
    </source>
</evidence>
<name>A0A0X3VSS7_STRVO</name>
<sequence length="73" mass="8008">MLSLVNDDGTTVNGSSLIEEIVRDGARRMLTATLDAEVNAYIAELTDQRDEIGRQLVVRDGYHQPGRSPPRPG</sequence>
<dbReference type="EMBL" id="LLZJ01000381">
    <property type="protein sequence ID" value="KUL47761.1"/>
    <property type="molecule type" value="Genomic_DNA"/>
</dbReference>
<comment type="caution">
    <text evidence="1">The sequence shown here is derived from an EMBL/GenBank/DDBJ whole genome shotgun (WGS) entry which is preliminary data.</text>
</comment>
<reference evidence="2" key="1">
    <citation type="submission" date="2015-10" db="EMBL/GenBank/DDBJ databases">
        <authorList>
            <person name="Ju K.-S."/>
            <person name="Doroghazi J.R."/>
            <person name="Metcalf W.W."/>
        </authorList>
    </citation>
    <scope>NUCLEOTIDE SEQUENCE [LARGE SCALE GENOMIC DNA]</scope>
    <source>
        <strain evidence="2">NRRL F-8817</strain>
    </source>
</reference>
<organism evidence="1 2">
    <name type="scientific">Streptomyces violaceusniger</name>
    <dbReference type="NCBI Taxonomy" id="68280"/>
    <lineage>
        <taxon>Bacteria</taxon>
        <taxon>Bacillati</taxon>
        <taxon>Actinomycetota</taxon>
        <taxon>Actinomycetes</taxon>
        <taxon>Kitasatosporales</taxon>
        <taxon>Streptomycetaceae</taxon>
        <taxon>Streptomyces</taxon>
        <taxon>Streptomyces violaceusniger group</taxon>
    </lineage>
</organism>
<accession>A0A0X3VSS7</accession>
<dbReference type="Proteomes" id="UP000053413">
    <property type="component" value="Unassembled WGS sequence"/>
</dbReference>
<gene>
    <name evidence="1" type="ORF">ADL28_31145</name>
</gene>
<protein>
    <submittedName>
        <fullName evidence="1">Uncharacterized protein</fullName>
    </submittedName>
</protein>
<dbReference type="AlphaFoldDB" id="A0A0X3VSS7"/>
<evidence type="ECO:0000313" key="1">
    <source>
        <dbReference type="EMBL" id="KUL47761.1"/>
    </source>
</evidence>
<proteinExistence type="predicted"/>